<dbReference type="GeneID" id="37215653"/>
<dbReference type="RefSeq" id="XP_025557618.1">
    <property type="nucleotide sequence ID" value="XM_025711061.1"/>
</dbReference>
<protein>
    <recommendedName>
        <fullName evidence="3">F-box domain-containing protein</fullName>
    </recommendedName>
</protein>
<keyword evidence="2" id="KW-1185">Reference proteome</keyword>
<evidence type="ECO:0000313" key="2">
    <source>
        <dbReference type="Proteomes" id="UP000248405"/>
    </source>
</evidence>
<reference evidence="1" key="1">
    <citation type="submission" date="2016-12" db="EMBL/GenBank/DDBJ databases">
        <title>The genomes of Aspergillus section Nigri reveals drivers in fungal speciation.</title>
        <authorList>
            <consortium name="DOE Joint Genome Institute"/>
            <person name="Vesth T.C."/>
            <person name="Nybo J."/>
            <person name="Theobald S."/>
            <person name="Brandl J."/>
            <person name="Frisvad J.C."/>
            <person name="Nielsen K.F."/>
            <person name="Lyhne E.K."/>
            <person name="Kogle M.E."/>
            <person name="Kuo A."/>
            <person name="Riley R."/>
            <person name="Clum A."/>
            <person name="Nolan M."/>
            <person name="Lipzen A."/>
            <person name="Salamov A."/>
            <person name="Henrissat B."/>
            <person name="Wiebenga A."/>
            <person name="De Vries R.P."/>
            <person name="Grigoriev I.V."/>
            <person name="Mortensen U.H."/>
            <person name="Andersen M.R."/>
            <person name="Baker S.E."/>
        </authorList>
    </citation>
    <scope>NUCLEOTIDE SEQUENCE [LARGE SCALE GENOMIC DNA]</scope>
    <source>
        <strain evidence="1">CBS 113365</strain>
    </source>
</reference>
<sequence length="444" mass="51367">MDLPVYSSSQPSLCALPVELIQAILCNLPDLESLKSAQLTHSALYFAFIGAESHILKQILAQKIPPALFPDAFFAFDASTVEGVWTQDEVHSIIYRHRTRAISSSFRLNPQSAFKITKLYRWVRYFTRHFLRQAISDPMQGRTHPPMPLYQPTSSEKCRVARALYRFETHRHLFRMREPYANYSKCSPDFLISDQWGYYFRHFPAWELEQILSVSEYLFRSVAICLRPFAENRTWTTEGIWYYSSNAYLMTDPSPVGTLLCHGLRYIGDLVTAQTFDQHNLLANELFGKPFMSSLPDIFRAIWESQNVFHAYPSLTCEVEGQTIDWQDTGYVGSDPGPAKAWHTIMAPTNLNGGVSRQVGHHSMCELRRQGYVFWDQVRIKEWGLSSNTIDIPLYWPNWQQELHLRTASALCRRPHLYYNAGVGSWWYPREIAHLPVVRLPPGE</sequence>
<dbReference type="AlphaFoldDB" id="A0A319AW54"/>
<evidence type="ECO:0000313" key="1">
    <source>
        <dbReference type="EMBL" id="PYH63824.1"/>
    </source>
</evidence>
<accession>A0A319AW54</accession>
<proteinExistence type="predicted"/>
<name>A0A319AW54_ASPVC</name>
<dbReference type="EMBL" id="KZ821649">
    <property type="protein sequence ID" value="PYH63824.1"/>
    <property type="molecule type" value="Genomic_DNA"/>
</dbReference>
<gene>
    <name evidence="1" type="ORF">BO88DRAFT_458708</name>
</gene>
<evidence type="ECO:0008006" key="3">
    <source>
        <dbReference type="Google" id="ProtNLM"/>
    </source>
</evidence>
<dbReference type="Proteomes" id="UP000248405">
    <property type="component" value="Unassembled WGS sequence"/>
</dbReference>
<organism evidence="1 2">
    <name type="scientific">Aspergillus vadensis (strain CBS 113365 / IMI 142717 / IBT 24658)</name>
    <dbReference type="NCBI Taxonomy" id="1448311"/>
    <lineage>
        <taxon>Eukaryota</taxon>
        <taxon>Fungi</taxon>
        <taxon>Dikarya</taxon>
        <taxon>Ascomycota</taxon>
        <taxon>Pezizomycotina</taxon>
        <taxon>Eurotiomycetes</taxon>
        <taxon>Eurotiomycetidae</taxon>
        <taxon>Eurotiales</taxon>
        <taxon>Aspergillaceae</taxon>
        <taxon>Aspergillus</taxon>
        <taxon>Aspergillus subgen. Circumdati</taxon>
    </lineage>
</organism>
<dbReference type="OrthoDB" id="4455582at2759"/>